<dbReference type="Pfam" id="PF12323">
    <property type="entry name" value="HTH_OrfB_IS605"/>
    <property type="match status" value="1"/>
</dbReference>
<dbReference type="InterPro" id="IPR021027">
    <property type="entry name" value="Transposase_put_HTH"/>
</dbReference>
<proteinExistence type="predicted"/>
<evidence type="ECO:0000313" key="2">
    <source>
        <dbReference type="EMBL" id="GAC42130.1"/>
    </source>
</evidence>
<feature type="domain" description="Transposase putative helix-turn-helix" evidence="1">
    <location>
        <begin position="1"/>
        <end position="46"/>
    </location>
</feature>
<dbReference type="Proteomes" id="UP000029453">
    <property type="component" value="Unassembled WGS sequence"/>
</dbReference>
<comment type="caution">
    <text evidence="2">The sequence shown here is derived from an EMBL/GenBank/DDBJ whole genome shotgun (WGS) entry which is preliminary data.</text>
</comment>
<dbReference type="EMBL" id="BALG01000072">
    <property type="protein sequence ID" value="GAC42130.1"/>
    <property type="molecule type" value="Genomic_DNA"/>
</dbReference>
<sequence length="219" mass="25150">MILGKKVRIKPTPEQEEQLWRSAGTARWAYNWTLARQEENYRDGGKFISDGKLRKELTELKQMEGYAWLYNVSNNIAKQAVKDACDSFKKFFKKQSAFPLCSNGMVFKNINKSAGVRKMEERLRGLQRRVSRKYEMNKEGSRFVKTCNIVKVEKSVRLLHRRLTNIRTNHVHQATNAIAKTKPGAVAVEYQGNDEECSFVKSDCATKPAQVQTPTTVQV</sequence>
<protein>
    <submittedName>
        <fullName evidence="2">Transposase and inactivated derivative</fullName>
    </submittedName>
</protein>
<dbReference type="AlphaFoldDB" id="M9LHA1"/>
<evidence type="ECO:0000259" key="1">
    <source>
        <dbReference type="Pfam" id="PF12323"/>
    </source>
</evidence>
<keyword evidence="3" id="KW-1185">Reference proteome</keyword>
<evidence type="ECO:0000313" key="3">
    <source>
        <dbReference type="Proteomes" id="UP000029453"/>
    </source>
</evidence>
<name>M9LHA1_PAEPP</name>
<reference evidence="2 3" key="1">
    <citation type="submission" date="2012-10" db="EMBL/GenBank/DDBJ databases">
        <title>Draft Genome Sequence of Paenibacillus popilliae ATCC 14706T.</title>
        <authorList>
            <person name="Iiyama K."/>
            <person name="Mori K."/>
            <person name="Mon H."/>
            <person name="Chieda Y."/>
            <person name="Lee J.M."/>
            <person name="Kusakabe T."/>
            <person name="Tashiro K."/>
            <person name="Asano S."/>
            <person name="Yasunaga-Aoki C."/>
            <person name="Shimizu S."/>
        </authorList>
    </citation>
    <scope>NUCLEOTIDE SEQUENCE [LARGE SCALE GENOMIC DNA]</scope>
    <source>
        <strain evidence="2 3">ATCC 14706</strain>
    </source>
</reference>
<organism evidence="2 3">
    <name type="scientific">Paenibacillus popilliae ATCC 14706</name>
    <dbReference type="NCBI Taxonomy" id="1212764"/>
    <lineage>
        <taxon>Bacteria</taxon>
        <taxon>Bacillati</taxon>
        <taxon>Bacillota</taxon>
        <taxon>Bacilli</taxon>
        <taxon>Bacillales</taxon>
        <taxon>Paenibacillaceae</taxon>
        <taxon>Paenibacillus</taxon>
    </lineage>
</organism>
<accession>M9LHA1</accession>
<gene>
    <name evidence="2" type="ORF">PPOP_1487</name>
</gene>